<dbReference type="CDD" id="cd16142">
    <property type="entry name" value="ARS_like"/>
    <property type="match status" value="1"/>
</dbReference>
<name>A0A9X2KY95_9FLAO</name>
<protein>
    <submittedName>
        <fullName evidence="2">Arylsulfatase</fullName>
    </submittedName>
</protein>
<dbReference type="AlphaFoldDB" id="A0A9X2KY95"/>
<evidence type="ECO:0000259" key="1">
    <source>
        <dbReference type="Pfam" id="PF00884"/>
    </source>
</evidence>
<organism evidence="2 3">
    <name type="scientific">Christiangramia oceanisediminis</name>
    <dbReference type="NCBI Taxonomy" id="2920386"/>
    <lineage>
        <taxon>Bacteria</taxon>
        <taxon>Pseudomonadati</taxon>
        <taxon>Bacteroidota</taxon>
        <taxon>Flavobacteriia</taxon>
        <taxon>Flavobacteriales</taxon>
        <taxon>Flavobacteriaceae</taxon>
        <taxon>Christiangramia</taxon>
    </lineage>
</organism>
<dbReference type="RefSeq" id="WP_256946177.1">
    <property type="nucleotide sequence ID" value="NZ_JANCNS010000002.1"/>
</dbReference>
<dbReference type="EMBL" id="JANCNS010000002">
    <property type="protein sequence ID" value="MCP9200494.1"/>
    <property type="molecule type" value="Genomic_DNA"/>
</dbReference>
<dbReference type="InterPro" id="IPR052701">
    <property type="entry name" value="GAG_Ulvan_Degrading_Sulfatases"/>
</dbReference>
<accession>A0A9X2KY95</accession>
<dbReference type="InterPro" id="IPR000917">
    <property type="entry name" value="Sulfatase_N"/>
</dbReference>
<dbReference type="Gene3D" id="3.30.1120.10">
    <property type="match status" value="1"/>
</dbReference>
<dbReference type="Gene3D" id="3.40.720.10">
    <property type="entry name" value="Alkaline Phosphatase, subunit A"/>
    <property type="match status" value="1"/>
</dbReference>
<gene>
    <name evidence="2" type="ORF">MKO06_11275</name>
</gene>
<comment type="caution">
    <text evidence="2">The sequence shown here is derived from an EMBL/GenBank/DDBJ whole genome shotgun (WGS) entry which is preliminary data.</text>
</comment>
<evidence type="ECO:0000313" key="2">
    <source>
        <dbReference type="EMBL" id="MCP9200494.1"/>
    </source>
</evidence>
<evidence type="ECO:0000313" key="3">
    <source>
        <dbReference type="Proteomes" id="UP001155280"/>
    </source>
</evidence>
<sequence>MKKKATNHWSVLLILLMLPLAIVVQEKPNILIIWGDDVGMWNISAYHRGMMGGSTPNIDKIAVEGMLFMDHLAQASCTAGRASFITGQYPIRTGLTTVGLPGAKEGIQDSDPTLAQMLKDHGYVTGQFGKNHLGDRDEHLPTAHGFDEFYGILYHLNAGEYPEQDDFPKDPEVQERYNLDQRGIIHSKALANGEQEIKDLGPWGREVQRNLDQQVLEESKRFIRDAVEDDKPFFVWHNTTRMHYRTNLNEEYDGKSGYGLYADGMMELDDDVGELLDLLEELGADENTIVMFSTDNGAPSNSWPDGGNHPFHGEKGVGGWEGGFKVPMMVKWPGHIPAGSVTGEFMTMEDWIPTLMAWVGDDNIKEDLLDGMNINGKQFKVHLDGYDQSDILLNNGKTNRKEFFYFTETVFHGMRYNQWKLLFIDQEEWFRAEQVPLSTPILINLKMDPFERFIKARGYDEWSENRSWILGQAGKIIGRFVETFEEYPPSQKGMSVQVTNLSETINSMPGSR</sequence>
<keyword evidence="3" id="KW-1185">Reference proteome</keyword>
<dbReference type="PANTHER" id="PTHR43751:SF2">
    <property type="entry name" value="SULFATASE N-TERMINAL DOMAIN-CONTAINING PROTEIN"/>
    <property type="match status" value="1"/>
</dbReference>
<feature type="domain" description="Sulfatase N-terminal" evidence="1">
    <location>
        <begin position="28"/>
        <end position="360"/>
    </location>
</feature>
<reference evidence="2" key="1">
    <citation type="submission" date="2022-07" db="EMBL/GenBank/DDBJ databases">
        <title>Gramela sediminis sp. nov., isolated from deep-sea sediment of the Indian Ocean.</title>
        <authorList>
            <person name="Shi H."/>
        </authorList>
    </citation>
    <scope>NUCLEOTIDE SEQUENCE</scope>
    <source>
        <strain evidence="2">GC03-9</strain>
    </source>
</reference>
<dbReference type="Pfam" id="PF00884">
    <property type="entry name" value="Sulfatase"/>
    <property type="match status" value="1"/>
</dbReference>
<dbReference type="Proteomes" id="UP001155280">
    <property type="component" value="Unassembled WGS sequence"/>
</dbReference>
<dbReference type="InterPro" id="IPR017850">
    <property type="entry name" value="Alkaline_phosphatase_core_sf"/>
</dbReference>
<proteinExistence type="predicted"/>
<dbReference type="SUPFAM" id="SSF53649">
    <property type="entry name" value="Alkaline phosphatase-like"/>
    <property type="match status" value="1"/>
</dbReference>
<dbReference type="PANTHER" id="PTHR43751">
    <property type="entry name" value="SULFATASE"/>
    <property type="match status" value="1"/>
</dbReference>